<organism evidence="2 3">
    <name type="scientific">Azohydromonas lata</name>
    <dbReference type="NCBI Taxonomy" id="45677"/>
    <lineage>
        <taxon>Bacteria</taxon>
        <taxon>Pseudomonadati</taxon>
        <taxon>Pseudomonadota</taxon>
        <taxon>Betaproteobacteria</taxon>
        <taxon>Burkholderiales</taxon>
        <taxon>Sphaerotilaceae</taxon>
        <taxon>Azohydromonas</taxon>
    </lineage>
</organism>
<protein>
    <submittedName>
        <fullName evidence="2">Uncharacterized protein</fullName>
    </submittedName>
</protein>
<evidence type="ECO:0000313" key="2">
    <source>
        <dbReference type="EMBL" id="MDZ5458397.1"/>
    </source>
</evidence>
<dbReference type="RefSeq" id="WP_322466480.1">
    <property type="nucleotide sequence ID" value="NZ_JAXOJX010000029.1"/>
</dbReference>
<name>A0ABU5IGX9_9BURK</name>
<feature type="region of interest" description="Disordered" evidence="1">
    <location>
        <begin position="1"/>
        <end position="94"/>
    </location>
</feature>
<dbReference type="EMBL" id="JAXOJX010000029">
    <property type="protein sequence ID" value="MDZ5458397.1"/>
    <property type="molecule type" value="Genomic_DNA"/>
</dbReference>
<comment type="caution">
    <text evidence="2">The sequence shown here is derived from an EMBL/GenBank/DDBJ whole genome shotgun (WGS) entry which is preliminary data.</text>
</comment>
<accession>A0ABU5IGX9</accession>
<feature type="compositionally biased region" description="Basic and acidic residues" evidence="1">
    <location>
        <begin position="74"/>
        <end position="85"/>
    </location>
</feature>
<keyword evidence="3" id="KW-1185">Reference proteome</keyword>
<sequence length="94" mass="9285">MADPRNTAAHDDEALGERHPAGPEEVGQLNPVSPDAVSPEVRSDGDGAVVGGGTRDTGAGTVGGRDASGPGGREPLRRSGEDEVRGGVNDAASG</sequence>
<feature type="compositionally biased region" description="Gly residues" evidence="1">
    <location>
        <begin position="48"/>
        <end position="63"/>
    </location>
</feature>
<evidence type="ECO:0000256" key="1">
    <source>
        <dbReference type="SAM" id="MobiDB-lite"/>
    </source>
</evidence>
<evidence type="ECO:0000313" key="3">
    <source>
        <dbReference type="Proteomes" id="UP001293718"/>
    </source>
</evidence>
<dbReference type="Proteomes" id="UP001293718">
    <property type="component" value="Unassembled WGS sequence"/>
</dbReference>
<gene>
    <name evidence="2" type="ORF">SM757_17615</name>
</gene>
<feature type="compositionally biased region" description="Basic and acidic residues" evidence="1">
    <location>
        <begin position="8"/>
        <end position="22"/>
    </location>
</feature>
<reference evidence="2 3" key="1">
    <citation type="submission" date="2023-11" db="EMBL/GenBank/DDBJ databases">
        <title>Draft genome of Azohydromonas lata strain H1 (DSM1123), a polyhydroxyalkanoate producer.</title>
        <authorList>
            <person name="Traversa D."/>
            <person name="D'Addabbo P."/>
            <person name="Pazzani C."/>
            <person name="Manzari C."/>
            <person name="Chiara M."/>
            <person name="Scrascia M."/>
        </authorList>
    </citation>
    <scope>NUCLEOTIDE SEQUENCE [LARGE SCALE GENOMIC DNA]</scope>
    <source>
        <strain evidence="2 3">H1</strain>
    </source>
</reference>
<proteinExistence type="predicted"/>